<dbReference type="GO" id="GO:0005524">
    <property type="term" value="F:ATP binding"/>
    <property type="evidence" value="ECO:0007669"/>
    <property type="project" value="UniProtKB-KW"/>
</dbReference>
<name>A0A1G2AR65_9BACT</name>
<dbReference type="PROSITE" id="PS00211">
    <property type="entry name" value="ABC_TRANSPORTER_1"/>
    <property type="match status" value="1"/>
</dbReference>
<dbReference type="GO" id="GO:0016887">
    <property type="term" value="F:ATP hydrolysis activity"/>
    <property type="evidence" value="ECO:0007669"/>
    <property type="project" value="InterPro"/>
</dbReference>
<dbReference type="GO" id="GO:0098796">
    <property type="term" value="C:membrane protein complex"/>
    <property type="evidence" value="ECO:0007669"/>
    <property type="project" value="UniProtKB-ARBA"/>
</dbReference>
<proteinExistence type="predicted"/>
<reference evidence="5 6" key="1">
    <citation type="journal article" date="2016" name="Nat. Commun.">
        <title>Thousands of microbial genomes shed light on interconnected biogeochemical processes in an aquifer system.</title>
        <authorList>
            <person name="Anantharaman K."/>
            <person name="Brown C.T."/>
            <person name="Hug L.A."/>
            <person name="Sharon I."/>
            <person name="Castelle C.J."/>
            <person name="Probst A.J."/>
            <person name="Thomas B.C."/>
            <person name="Singh A."/>
            <person name="Wilkins M.J."/>
            <person name="Karaoz U."/>
            <person name="Brodie E.L."/>
            <person name="Williams K.H."/>
            <person name="Hubbard S.S."/>
            <person name="Banfield J.F."/>
        </authorList>
    </citation>
    <scope>NUCLEOTIDE SEQUENCE [LARGE SCALE GENOMIC DNA]</scope>
</reference>
<keyword evidence="1" id="KW-0813">Transport</keyword>
<comment type="caution">
    <text evidence="5">The sequence shown here is derived from an EMBL/GenBank/DDBJ whole genome shotgun (WGS) entry which is preliminary data.</text>
</comment>
<evidence type="ECO:0000259" key="4">
    <source>
        <dbReference type="PROSITE" id="PS50893"/>
    </source>
</evidence>
<dbReference type="EMBL" id="MHKB01000011">
    <property type="protein sequence ID" value="OGY79019.1"/>
    <property type="molecule type" value="Genomic_DNA"/>
</dbReference>
<dbReference type="STRING" id="1798540.A3B74_04000"/>
<dbReference type="InterPro" id="IPR003593">
    <property type="entry name" value="AAA+_ATPase"/>
</dbReference>
<protein>
    <submittedName>
        <fullName evidence="5">Macrolide ABC transporter ATP-binding protein</fullName>
    </submittedName>
</protein>
<keyword evidence="2" id="KW-0547">Nucleotide-binding</keyword>
<dbReference type="InterPro" id="IPR017871">
    <property type="entry name" value="ABC_transporter-like_CS"/>
</dbReference>
<dbReference type="InterPro" id="IPR003439">
    <property type="entry name" value="ABC_transporter-like_ATP-bd"/>
</dbReference>
<dbReference type="FunFam" id="3.40.50.300:FF:000032">
    <property type="entry name" value="Export ABC transporter ATP-binding protein"/>
    <property type="match status" value="1"/>
</dbReference>
<gene>
    <name evidence="5" type="ORF">A3B74_04000</name>
</gene>
<dbReference type="Proteomes" id="UP000177165">
    <property type="component" value="Unassembled WGS sequence"/>
</dbReference>
<dbReference type="GO" id="GO:0005886">
    <property type="term" value="C:plasma membrane"/>
    <property type="evidence" value="ECO:0007669"/>
    <property type="project" value="TreeGrafter"/>
</dbReference>
<dbReference type="PANTHER" id="PTHR24220:SF86">
    <property type="entry name" value="ABC TRANSPORTER ABCH.1"/>
    <property type="match status" value="1"/>
</dbReference>
<dbReference type="Pfam" id="PF00005">
    <property type="entry name" value="ABC_tran"/>
    <property type="match status" value="1"/>
</dbReference>
<dbReference type="InterPro" id="IPR027417">
    <property type="entry name" value="P-loop_NTPase"/>
</dbReference>
<accession>A0A1G2AR65</accession>
<dbReference type="SUPFAM" id="SSF52540">
    <property type="entry name" value="P-loop containing nucleoside triphosphate hydrolases"/>
    <property type="match status" value="1"/>
</dbReference>
<dbReference type="PANTHER" id="PTHR24220">
    <property type="entry name" value="IMPORT ATP-BINDING PROTEIN"/>
    <property type="match status" value="1"/>
</dbReference>
<dbReference type="AlphaFoldDB" id="A0A1G2AR65"/>
<dbReference type="GO" id="GO:0022857">
    <property type="term" value="F:transmembrane transporter activity"/>
    <property type="evidence" value="ECO:0007669"/>
    <property type="project" value="TreeGrafter"/>
</dbReference>
<evidence type="ECO:0000256" key="2">
    <source>
        <dbReference type="ARBA" id="ARBA00022741"/>
    </source>
</evidence>
<dbReference type="InterPro" id="IPR015854">
    <property type="entry name" value="ABC_transpr_LolD-like"/>
</dbReference>
<dbReference type="CDD" id="cd03255">
    <property type="entry name" value="ABC_MJ0796_LolCDE_FtsE"/>
    <property type="match status" value="1"/>
</dbReference>
<dbReference type="SMART" id="SM00382">
    <property type="entry name" value="AAA"/>
    <property type="match status" value="1"/>
</dbReference>
<dbReference type="InterPro" id="IPR017911">
    <property type="entry name" value="MacB-like_ATP-bd"/>
</dbReference>
<keyword evidence="3 5" id="KW-0067">ATP-binding</keyword>
<dbReference type="PROSITE" id="PS50893">
    <property type="entry name" value="ABC_TRANSPORTER_2"/>
    <property type="match status" value="1"/>
</dbReference>
<dbReference type="Gene3D" id="3.40.50.300">
    <property type="entry name" value="P-loop containing nucleotide triphosphate hydrolases"/>
    <property type="match status" value="1"/>
</dbReference>
<evidence type="ECO:0000313" key="6">
    <source>
        <dbReference type="Proteomes" id="UP000177165"/>
    </source>
</evidence>
<evidence type="ECO:0000256" key="1">
    <source>
        <dbReference type="ARBA" id="ARBA00022448"/>
    </source>
</evidence>
<feature type="domain" description="ABC transporter" evidence="4">
    <location>
        <begin position="5"/>
        <end position="225"/>
    </location>
</feature>
<evidence type="ECO:0000256" key="3">
    <source>
        <dbReference type="ARBA" id="ARBA00022840"/>
    </source>
</evidence>
<evidence type="ECO:0000313" key="5">
    <source>
        <dbReference type="EMBL" id="OGY79019.1"/>
    </source>
</evidence>
<sequence length="225" mass="24967">MSEILKLKNVSKTYRLTKQNNVEALKNINININKGEFVAIMGPSGSGKSSLLHVIGLLDKPESGEIVIDDHNIADLNSKEMARIRLKTIGFVFQTFNLLPRLSAFKNVLLPAIYGRQPRGTAKERAKQLLEQVGLGERMKHKPNELSGGEKQRVAIARALTNNPTLILADEPTGNLDSHSGKEIMKIFKQLQKEGRTIIVVTHDAEIAKEAERIICLKDGKIVRS</sequence>
<organism evidence="5 6">
    <name type="scientific">Candidatus Kerfeldbacteria bacterium RIFCSPHIGHO2_02_FULL_42_14</name>
    <dbReference type="NCBI Taxonomy" id="1798540"/>
    <lineage>
        <taxon>Bacteria</taxon>
        <taxon>Candidatus Kerfeldiibacteriota</taxon>
    </lineage>
</organism>